<reference evidence="3 4" key="1">
    <citation type="journal article" date="2016" name="Microbiol. Immunol.">
        <title>Complete genome sequence of Streptococcus troglodytae TKU31 isolated from the oral cavity of a chimpanzee (Pan troglodytes).</title>
        <authorList>
            <person name="Okamoto M."/>
            <person name="Naito M."/>
            <person name="Miyanohara M."/>
            <person name="Imai S."/>
            <person name="Nomura Y."/>
            <person name="Saito W."/>
            <person name="Momoi Y."/>
            <person name="Takada K."/>
            <person name="Miyabe-Nishiwaki T."/>
            <person name="Tomonaga M."/>
            <person name="Hanada N."/>
        </authorList>
    </citation>
    <scope>NUCLEOTIDE SEQUENCE [LARGE SCALE GENOMIC DNA]</scope>
    <source>
        <strain evidence="4">TKU 31</strain>
    </source>
</reference>
<proteinExistence type="inferred from homology"/>
<dbReference type="Proteomes" id="UP000217758">
    <property type="component" value="Chromosome"/>
</dbReference>
<dbReference type="Pfam" id="PF04221">
    <property type="entry name" value="RelB"/>
    <property type="match status" value="1"/>
</dbReference>
<gene>
    <name evidence="3" type="ORF">SRT_12530</name>
</gene>
<accession>A0A1L7LJY2</accession>
<dbReference type="EMBL" id="AP014612">
    <property type="protein sequence ID" value="BAQ24514.1"/>
    <property type="molecule type" value="Genomic_DNA"/>
</dbReference>
<evidence type="ECO:0000256" key="1">
    <source>
        <dbReference type="ARBA" id="ARBA00010562"/>
    </source>
</evidence>
<dbReference type="GO" id="GO:0006351">
    <property type="term" value="P:DNA-templated transcription"/>
    <property type="evidence" value="ECO:0007669"/>
    <property type="project" value="TreeGrafter"/>
</dbReference>
<keyword evidence="4" id="KW-1185">Reference proteome</keyword>
<sequence length="90" mass="10081">MVVKNKANINIKIDLEDKATADAIFAHMGLTTSAAVNMFIKRVIDDQALPFTPRVKNTLDIALEQAKNDDVETFDSFDDWKSEMSAYAKD</sequence>
<dbReference type="PANTHER" id="PTHR38781:SF1">
    <property type="entry name" value="ANTITOXIN DINJ-RELATED"/>
    <property type="match status" value="1"/>
</dbReference>
<dbReference type="RefSeq" id="WP_128833423.1">
    <property type="nucleotide sequence ID" value="NZ_AP014612.1"/>
</dbReference>
<name>A0A1L7LJY2_9STRE</name>
<dbReference type="GO" id="GO:0006355">
    <property type="term" value="P:regulation of DNA-templated transcription"/>
    <property type="evidence" value="ECO:0007669"/>
    <property type="project" value="InterPro"/>
</dbReference>
<keyword evidence="2" id="KW-1277">Toxin-antitoxin system</keyword>
<dbReference type="NCBIfam" id="TIGR02384">
    <property type="entry name" value="RelB_DinJ"/>
    <property type="match status" value="1"/>
</dbReference>
<evidence type="ECO:0000313" key="4">
    <source>
        <dbReference type="Proteomes" id="UP000217758"/>
    </source>
</evidence>
<dbReference type="KEGG" id="strg:SRT_12530"/>
<organism evidence="3 4">
    <name type="scientific">Streptococcus troglodytae</name>
    <dbReference type="NCBI Taxonomy" id="1111760"/>
    <lineage>
        <taxon>Bacteria</taxon>
        <taxon>Bacillati</taxon>
        <taxon>Bacillota</taxon>
        <taxon>Bacilli</taxon>
        <taxon>Lactobacillales</taxon>
        <taxon>Streptococcaceae</taxon>
        <taxon>Streptococcus</taxon>
    </lineage>
</organism>
<evidence type="ECO:0000313" key="3">
    <source>
        <dbReference type="EMBL" id="BAQ24514.1"/>
    </source>
</evidence>
<dbReference type="InterPro" id="IPR007337">
    <property type="entry name" value="RelB/DinJ"/>
</dbReference>
<dbReference type="Gene3D" id="1.10.1220.10">
    <property type="entry name" value="Met repressor-like"/>
    <property type="match status" value="1"/>
</dbReference>
<dbReference type="PANTHER" id="PTHR38781">
    <property type="entry name" value="ANTITOXIN DINJ-RELATED"/>
    <property type="match status" value="1"/>
</dbReference>
<comment type="similarity">
    <text evidence="1">Belongs to the RelB/DinJ antitoxin family.</text>
</comment>
<protein>
    <submittedName>
        <fullName evidence="3">DNA-damage-inducible protein</fullName>
    </submittedName>
</protein>
<dbReference type="AlphaFoldDB" id="A0A1L7LJY2"/>
<dbReference type="InterPro" id="IPR013321">
    <property type="entry name" value="Arc_rbn_hlx_hlx"/>
</dbReference>
<evidence type="ECO:0000256" key="2">
    <source>
        <dbReference type="ARBA" id="ARBA00022649"/>
    </source>
</evidence>